<keyword evidence="2" id="KW-1185">Reference proteome</keyword>
<reference evidence="1 2" key="1">
    <citation type="submission" date="2019-11" db="EMBL/GenBank/DDBJ databases">
        <authorList>
            <person name="Criscuolo A."/>
        </authorList>
    </citation>
    <scope>NUCLEOTIDE SEQUENCE [LARGE SCALE GENOMIC DNA]</scope>
    <source>
        <strain evidence="1">CIP111667</strain>
    </source>
</reference>
<dbReference type="CDD" id="cd07067">
    <property type="entry name" value="HP_PGM_like"/>
    <property type="match status" value="1"/>
</dbReference>
<dbReference type="InterPro" id="IPR029033">
    <property type="entry name" value="His_PPase_superfam"/>
</dbReference>
<dbReference type="PANTHER" id="PTHR48100">
    <property type="entry name" value="BROAD-SPECIFICITY PHOSPHATASE YOR283W-RELATED"/>
    <property type="match status" value="1"/>
</dbReference>
<name>A0A7M4DKC9_9MICO</name>
<dbReference type="AlphaFoldDB" id="A0A7M4DKC9"/>
<evidence type="ECO:0000313" key="2">
    <source>
        <dbReference type="Proteomes" id="UP000419743"/>
    </source>
</evidence>
<proteinExistence type="predicted"/>
<dbReference type="PANTHER" id="PTHR48100:SF51">
    <property type="entry name" value="PHOSPHOGLYCERATE MUTASE"/>
    <property type="match status" value="1"/>
</dbReference>
<comment type="caution">
    <text evidence="1">The sequence shown here is derived from an EMBL/GenBank/DDBJ whole genome shotgun (WGS) entry which is preliminary data.</text>
</comment>
<dbReference type="EC" id="3.1.3.3" evidence="1"/>
<dbReference type="GO" id="GO:0016791">
    <property type="term" value="F:phosphatase activity"/>
    <property type="evidence" value="ECO:0007669"/>
    <property type="project" value="TreeGrafter"/>
</dbReference>
<dbReference type="RefSeq" id="WP_156741325.1">
    <property type="nucleotide sequence ID" value="NZ_CACRYJ010000034.1"/>
</dbReference>
<dbReference type="Pfam" id="PF00300">
    <property type="entry name" value="His_Phos_1"/>
    <property type="match status" value="1"/>
</dbReference>
<sequence length="214" mass="23613">MSRTTVHLLRHGEVHNPDRVLYGRIPGYGLSERGHRMAERIADTFTARGADLVHLVASPLQRAQETAAPLAAAFDLPVRTDERVIEAENFFEGSTVGKNPAELLNPAHWAKLVNPMRPSWGEPYAEQAARMYAAIRDARAAADGHEAVIVSHQLPIWVARSTILGRSMLHDPRRRRLTLASLTTLTFERGTLLAVDYTEPCADLLPDATTAVLP</sequence>
<organism evidence="1 2">
    <name type="scientific">Occultella aeris</name>
    <dbReference type="NCBI Taxonomy" id="2761496"/>
    <lineage>
        <taxon>Bacteria</taxon>
        <taxon>Bacillati</taxon>
        <taxon>Actinomycetota</taxon>
        <taxon>Actinomycetes</taxon>
        <taxon>Micrococcales</taxon>
        <taxon>Ruaniaceae</taxon>
        <taxon>Occultella</taxon>
    </lineage>
</organism>
<dbReference type="Proteomes" id="UP000419743">
    <property type="component" value="Unassembled WGS sequence"/>
</dbReference>
<dbReference type="EMBL" id="CACRYJ010000034">
    <property type="protein sequence ID" value="VZO37528.1"/>
    <property type="molecule type" value="Genomic_DNA"/>
</dbReference>
<gene>
    <name evidence="1" type="primary">pspA_3</name>
    <name evidence="1" type="ORF">HALOF300_02592</name>
</gene>
<dbReference type="InterPro" id="IPR050275">
    <property type="entry name" value="PGM_Phosphatase"/>
</dbReference>
<evidence type="ECO:0000313" key="1">
    <source>
        <dbReference type="EMBL" id="VZO37528.1"/>
    </source>
</evidence>
<dbReference type="SUPFAM" id="SSF53254">
    <property type="entry name" value="Phosphoglycerate mutase-like"/>
    <property type="match status" value="1"/>
</dbReference>
<dbReference type="InterPro" id="IPR013078">
    <property type="entry name" value="His_Pase_superF_clade-1"/>
</dbReference>
<accession>A0A7M4DKC9</accession>
<dbReference type="Gene3D" id="3.40.50.1240">
    <property type="entry name" value="Phosphoglycerate mutase-like"/>
    <property type="match status" value="1"/>
</dbReference>
<keyword evidence="1" id="KW-0378">Hydrolase</keyword>
<protein>
    <submittedName>
        <fullName evidence="1">Phosphoserine phosphatase 1</fullName>
        <ecNumber evidence="1">3.1.3.3</ecNumber>
    </submittedName>
</protein>
<dbReference type="GO" id="GO:0005737">
    <property type="term" value="C:cytoplasm"/>
    <property type="evidence" value="ECO:0007669"/>
    <property type="project" value="TreeGrafter"/>
</dbReference>
<dbReference type="SMART" id="SM00855">
    <property type="entry name" value="PGAM"/>
    <property type="match status" value="1"/>
</dbReference>